<evidence type="ECO:0000313" key="1">
    <source>
        <dbReference type="EMBL" id="KAF0732864.1"/>
    </source>
</evidence>
<organism evidence="1 2">
    <name type="scientific">Aphanomyces euteiches</name>
    <dbReference type="NCBI Taxonomy" id="100861"/>
    <lineage>
        <taxon>Eukaryota</taxon>
        <taxon>Sar</taxon>
        <taxon>Stramenopiles</taxon>
        <taxon>Oomycota</taxon>
        <taxon>Saprolegniomycetes</taxon>
        <taxon>Saprolegniales</taxon>
        <taxon>Verrucalvaceae</taxon>
        <taxon>Aphanomyces</taxon>
    </lineage>
</organism>
<name>A0A6G0WZD4_9STRA</name>
<gene>
    <name evidence="1" type="ORF">Ae201684_010189</name>
</gene>
<protein>
    <submittedName>
        <fullName evidence="1">Uncharacterized protein</fullName>
    </submittedName>
</protein>
<dbReference type="EMBL" id="VJMJ01000128">
    <property type="protein sequence ID" value="KAF0732864.1"/>
    <property type="molecule type" value="Genomic_DNA"/>
</dbReference>
<reference evidence="1 2" key="1">
    <citation type="submission" date="2019-07" db="EMBL/GenBank/DDBJ databases">
        <title>Genomics analysis of Aphanomyces spp. identifies a new class of oomycete effector associated with host adaptation.</title>
        <authorList>
            <person name="Gaulin E."/>
        </authorList>
    </citation>
    <scope>NUCLEOTIDE SEQUENCE [LARGE SCALE GENOMIC DNA]</scope>
    <source>
        <strain evidence="1 2">ATCC 201684</strain>
    </source>
</reference>
<comment type="caution">
    <text evidence="1">The sequence shown here is derived from an EMBL/GenBank/DDBJ whole genome shotgun (WGS) entry which is preliminary data.</text>
</comment>
<proteinExistence type="predicted"/>
<dbReference type="Proteomes" id="UP000481153">
    <property type="component" value="Unassembled WGS sequence"/>
</dbReference>
<sequence length="79" mass="9660">MNDQTKAQLQIAQELMETRRWEAELRQKEIDVKTKEHELVRRKQMHDEIMKECSMMREMNIPVEQILKHVQDEKERLGL</sequence>
<evidence type="ECO:0000313" key="2">
    <source>
        <dbReference type="Proteomes" id="UP000481153"/>
    </source>
</evidence>
<dbReference type="AlphaFoldDB" id="A0A6G0WZD4"/>
<keyword evidence="2" id="KW-1185">Reference proteome</keyword>
<accession>A0A6G0WZD4</accession>